<dbReference type="SUPFAM" id="SSF48452">
    <property type="entry name" value="TPR-like"/>
    <property type="match status" value="1"/>
</dbReference>
<feature type="transmembrane region" description="Helical" evidence="6">
    <location>
        <begin position="284"/>
        <end position="300"/>
    </location>
</feature>
<feature type="transmembrane region" description="Helical" evidence="6">
    <location>
        <begin position="577"/>
        <end position="599"/>
    </location>
</feature>
<reference evidence="8 9" key="1">
    <citation type="submission" date="2019-02" db="EMBL/GenBank/DDBJ databases">
        <title>Deep-cultivation of Planctomycetes and their phenomic and genomic characterization uncovers novel biology.</title>
        <authorList>
            <person name="Wiegand S."/>
            <person name="Jogler M."/>
            <person name="Boedeker C."/>
            <person name="Pinto D."/>
            <person name="Vollmers J."/>
            <person name="Rivas-Marin E."/>
            <person name="Kohn T."/>
            <person name="Peeters S.H."/>
            <person name="Heuer A."/>
            <person name="Rast P."/>
            <person name="Oberbeckmann S."/>
            <person name="Bunk B."/>
            <person name="Jeske O."/>
            <person name="Meyerdierks A."/>
            <person name="Storesund J.E."/>
            <person name="Kallscheuer N."/>
            <person name="Luecker S."/>
            <person name="Lage O.M."/>
            <person name="Pohl T."/>
            <person name="Merkel B.J."/>
            <person name="Hornburger P."/>
            <person name="Mueller R.-W."/>
            <person name="Bruemmer F."/>
            <person name="Labrenz M."/>
            <person name="Spormann A.M."/>
            <person name="Op Den Camp H."/>
            <person name="Overmann J."/>
            <person name="Amann R."/>
            <person name="Jetten M.S.M."/>
            <person name="Mascher T."/>
            <person name="Medema M.H."/>
            <person name="Devos D.P."/>
            <person name="Kaster A.-K."/>
            <person name="Ovreas L."/>
            <person name="Rohde M."/>
            <person name="Galperin M.Y."/>
            <person name="Jogler C."/>
        </authorList>
    </citation>
    <scope>NUCLEOTIDE SEQUENCE [LARGE SCALE GENOMIC DNA]</scope>
    <source>
        <strain evidence="8 9">Pla52n</strain>
    </source>
</reference>
<feature type="region of interest" description="Disordered" evidence="5">
    <location>
        <begin position="1"/>
        <end position="26"/>
    </location>
</feature>
<feature type="transmembrane region" description="Helical" evidence="6">
    <location>
        <begin position="36"/>
        <end position="56"/>
    </location>
</feature>
<keyword evidence="2 6" id="KW-0812">Transmembrane</keyword>
<keyword evidence="8" id="KW-0436">Ligase</keyword>
<dbReference type="GO" id="GO:0016874">
    <property type="term" value="F:ligase activity"/>
    <property type="evidence" value="ECO:0007669"/>
    <property type="project" value="UniProtKB-KW"/>
</dbReference>
<evidence type="ECO:0000313" key="9">
    <source>
        <dbReference type="Proteomes" id="UP000320176"/>
    </source>
</evidence>
<dbReference type="InterPro" id="IPR051533">
    <property type="entry name" value="WaaL-like"/>
</dbReference>
<evidence type="ECO:0000313" key="8">
    <source>
        <dbReference type="EMBL" id="TWU02462.1"/>
    </source>
</evidence>
<dbReference type="GO" id="GO:0016020">
    <property type="term" value="C:membrane"/>
    <property type="evidence" value="ECO:0007669"/>
    <property type="project" value="UniProtKB-SubCell"/>
</dbReference>
<feature type="transmembrane region" description="Helical" evidence="6">
    <location>
        <begin position="68"/>
        <end position="86"/>
    </location>
</feature>
<dbReference type="PANTHER" id="PTHR37422">
    <property type="entry name" value="TEICHURONIC ACID BIOSYNTHESIS PROTEIN TUAE"/>
    <property type="match status" value="1"/>
</dbReference>
<dbReference type="EMBL" id="SJPN01000004">
    <property type="protein sequence ID" value="TWU02462.1"/>
    <property type="molecule type" value="Genomic_DNA"/>
</dbReference>
<dbReference type="Pfam" id="PF04932">
    <property type="entry name" value="Wzy_C"/>
    <property type="match status" value="1"/>
</dbReference>
<evidence type="ECO:0000256" key="5">
    <source>
        <dbReference type="SAM" id="MobiDB-lite"/>
    </source>
</evidence>
<accession>A0A5C6ATW8</accession>
<organism evidence="8 9">
    <name type="scientific">Stieleria varia</name>
    <dbReference type="NCBI Taxonomy" id="2528005"/>
    <lineage>
        <taxon>Bacteria</taxon>
        <taxon>Pseudomonadati</taxon>
        <taxon>Planctomycetota</taxon>
        <taxon>Planctomycetia</taxon>
        <taxon>Pirellulales</taxon>
        <taxon>Pirellulaceae</taxon>
        <taxon>Stieleria</taxon>
    </lineage>
</organism>
<keyword evidence="9" id="KW-1185">Reference proteome</keyword>
<feature type="transmembrane region" description="Helical" evidence="6">
    <location>
        <begin position="136"/>
        <end position="154"/>
    </location>
</feature>
<keyword evidence="3 6" id="KW-1133">Transmembrane helix</keyword>
<feature type="transmembrane region" description="Helical" evidence="6">
    <location>
        <begin position="161"/>
        <end position="179"/>
    </location>
</feature>
<sequence length="800" mass="86266">MAKKRKLKPRADRAASVQHEPVSNEASAVSDSPRSLLSLPNVAIALLAGIVVYGWYSPSDSTEVETGAALWFGVLSLALLTLTWGIRGWNGELVDPSNRRSTHWIDGATWALAIWMAVAAWATCPPGNLRAATNEAWLWVSAAAVFTSARYWLADIGIRRAAWSLMISIAVATAILALYQQVISLPQSRADYLADPDGTLRMLGLSAPLGSAERMIFENRLFDGGPTATYALANSMACVVLIGCVLSLGWMVNRWRHNCVLQKSFSVAVFASCFLGLLLSSSRSAFLAFAVGAVAVLLLCRDPSRQESTERTARRSLRRSFALAGVGAGVMSLITVAVLLFGRKEWVEQAPASLAFRLQYWRATLAMAWQHPVFGAGPGGFQSLYQRYRTPGFSEQPADPHNFVFETLASGGFVAVGILIVLSVSIAVAVVKRPPSPRGGRGHESHPPAIAPPYVKTDAFWLGAGLSLSMIWILGALINRMPDGASHMIAVPIAIAVAWALNRRASEMNDATLDILNAVAGLCALIHLSAAGGWTVPGVAMFVWLLAASVTADSQTIAEVGTDDELPPDSRSRMTRAAIGVASGLALLVLMRFISLGPVMDAELAMMKAERVVESSRSDSSESAVLDAIQDAIDADPWAVRAPMWLASQTSWQVIQSDTASNRQQWLAAIRSVRDRAGRDISVYRTLGGQTLHVYQRWGRNEDLELAQQFFEQAIEHSPSDQGLLAQLAAIEAATGNLDRSRELARRAQELADLSGDVVRDLQRQFIFVVQHLGGPAGQEAVRRPASEVLANQLSGMAVK</sequence>
<protein>
    <submittedName>
        <fullName evidence="8">O-Antigen ligase</fullName>
    </submittedName>
</protein>
<dbReference type="Gene3D" id="1.25.40.10">
    <property type="entry name" value="Tetratricopeptide repeat domain"/>
    <property type="match status" value="1"/>
</dbReference>
<name>A0A5C6ATW8_9BACT</name>
<proteinExistence type="predicted"/>
<evidence type="ECO:0000259" key="7">
    <source>
        <dbReference type="Pfam" id="PF04932"/>
    </source>
</evidence>
<evidence type="ECO:0000256" key="3">
    <source>
        <dbReference type="ARBA" id="ARBA00022989"/>
    </source>
</evidence>
<dbReference type="InterPro" id="IPR011990">
    <property type="entry name" value="TPR-like_helical_dom_sf"/>
</dbReference>
<dbReference type="InterPro" id="IPR007016">
    <property type="entry name" value="O-antigen_ligase-rel_domated"/>
</dbReference>
<evidence type="ECO:0000256" key="4">
    <source>
        <dbReference type="ARBA" id="ARBA00023136"/>
    </source>
</evidence>
<gene>
    <name evidence="8" type="ORF">Pla52n_35120</name>
</gene>
<evidence type="ECO:0000256" key="1">
    <source>
        <dbReference type="ARBA" id="ARBA00004141"/>
    </source>
</evidence>
<feature type="transmembrane region" description="Helical" evidence="6">
    <location>
        <begin position="459"/>
        <end position="478"/>
    </location>
</feature>
<feature type="transmembrane region" description="Helical" evidence="6">
    <location>
        <begin position="484"/>
        <end position="501"/>
    </location>
</feature>
<feature type="transmembrane region" description="Helical" evidence="6">
    <location>
        <begin position="107"/>
        <end position="124"/>
    </location>
</feature>
<dbReference type="PANTHER" id="PTHR37422:SF13">
    <property type="entry name" value="LIPOPOLYSACCHARIDE BIOSYNTHESIS PROTEIN PA4999-RELATED"/>
    <property type="match status" value="1"/>
</dbReference>
<keyword evidence="4 6" id="KW-0472">Membrane</keyword>
<evidence type="ECO:0000256" key="2">
    <source>
        <dbReference type="ARBA" id="ARBA00022692"/>
    </source>
</evidence>
<feature type="domain" description="O-antigen ligase-related" evidence="7">
    <location>
        <begin position="269"/>
        <end position="419"/>
    </location>
</feature>
<dbReference type="AlphaFoldDB" id="A0A5C6ATW8"/>
<comment type="subcellular location">
    <subcellularLocation>
        <location evidence="1">Membrane</location>
        <topology evidence="1">Multi-pass membrane protein</topology>
    </subcellularLocation>
</comment>
<comment type="caution">
    <text evidence="8">The sequence shown here is derived from an EMBL/GenBank/DDBJ whole genome shotgun (WGS) entry which is preliminary data.</text>
</comment>
<feature type="transmembrane region" description="Helical" evidence="6">
    <location>
        <begin position="228"/>
        <end position="248"/>
    </location>
</feature>
<feature type="transmembrane region" description="Helical" evidence="6">
    <location>
        <begin position="260"/>
        <end position="278"/>
    </location>
</feature>
<dbReference type="OrthoDB" id="274640at2"/>
<dbReference type="Proteomes" id="UP000320176">
    <property type="component" value="Unassembled WGS sequence"/>
</dbReference>
<dbReference type="RefSeq" id="WP_146520788.1">
    <property type="nucleotide sequence ID" value="NZ_CP151726.1"/>
</dbReference>
<feature type="transmembrane region" description="Helical" evidence="6">
    <location>
        <begin position="513"/>
        <end position="536"/>
    </location>
</feature>
<evidence type="ECO:0000256" key="6">
    <source>
        <dbReference type="SAM" id="Phobius"/>
    </source>
</evidence>
<feature type="transmembrane region" description="Helical" evidence="6">
    <location>
        <begin position="321"/>
        <end position="341"/>
    </location>
</feature>
<feature type="transmembrane region" description="Helical" evidence="6">
    <location>
        <begin position="408"/>
        <end position="431"/>
    </location>
</feature>